<sequence>MQLLLVAIITAAALVSSTGSASAADEPGAALSQGTLPGVLYRGDSRYPNDIFANGFVSRGTNYDLVAHQGSCVLG</sequence>
<gene>
    <name evidence="2" type="ORF">L0P92_03045</name>
</gene>
<evidence type="ECO:0000313" key="3">
    <source>
        <dbReference type="Proteomes" id="UP001139384"/>
    </source>
</evidence>
<dbReference type="SUPFAM" id="SSF56399">
    <property type="entry name" value="ADP-ribosylation"/>
    <property type="match status" value="1"/>
</dbReference>
<dbReference type="InterPro" id="IPR003898">
    <property type="entry name" value="Borpert_toxA"/>
</dbReference>
<dbReference type="GO" id="GO:0005576">
    <property type="term" value="C:extracellular region"/>
    <property type="evidence" value="ECO:0007669"/>
    <property type="project" value="InterPro"/>
</dbReference>
<evidence type="ECO:0000313" key="2">
    <source>
        <dbReference type="EMBL" id="MCF1592547.1"/>
    </source>
</evidence>
<name>A0A9X1PS85_STRM4</name>
<organism evidence="2 3">
    <name type="scientific">Streptomyces muensis</name>
    <dbReference type="NCBI Taxonomy" id="1077944"/>
    <lineage>
        <taxon>Bacteria</taxon>
        <taxon>Bacillati</taxon>
        <taxon>Actinomycetota</taxon>
        <taxon>Actinomycetes</taxon>
        <taxon>Kitasatosporales</taxon>
        <taxon>Streptomycetaceae</taxon>
        <taxon>Streptomyces</taxon>
    </lineage>
</organism>
<feature type="chain" id="PRO_5040848474" evidence="1">
    <location>
        <begin position="24"/>
        <end position="75"/>
    </location>
</feature>
<dbReference type="Pfam" id="PF02917">
    <property type="entry name" value="Pertussis_S1"/>
    <property type="match status" value="1"/>
</dbReference>
<keyword evidence="3" id="KW-1185">Reference proteome</keyword>
<keyword evidence="1" id="KW-0732">Signal</keyword>
<evidence type="ECO:0000256" key="1">
    <source>
        <dbReference type="SAM" id="SignalP"/>
    </source>
</evidence>
<dbReference type="Proteomes" id="UP001139384">
    <property type="component" value="Unassembled WGS sequence"/>
</dbReference>
<dbReference type="RefSeq" id="WP_234760856.1">
    <property type="nucleotide sequence ID" value="NZ_JAKEIP010000006.1"/>
</dbReference>
<dbReference type="AlphaFoldDB" id="A0A9X1PS85"/>
<feature type="signal peptide" evidence="1">
    <location>
        <begin position="1"/>
        <end position="23"/>
    </location>
</feature>
<comment type="caution">
    <text evidence="2">The sequence shown here is derived from an EMBL/GenBank/DDBJ whole genome shotgun (WGS) entry which is preliminary data.</text>
</comment>
<dbReference type="Gene3D" id="3.90.210.10">
    <property type="entry name" value="Heat-Labile Enterotoxin, subunit A"/>
    <property type="match status" value="1"/>
</dbReference>
<accession>A0A9X1PS85</accession>
<proteinExistence type="predicted"/>
<dbReference type="EMBL" id="JAKEIP010000006">
    <property type="protein sequence ID" value="MCF1592547.1"/>
    <property type="molecule type" value="Genomic_DNA"/>
</dbReference>
<protein>
    <submittedName>
        <fullName evidence="2">Uncharacterized protein</fullName>
    </submittedName>
</protein>
<reference evidence="2" key="1">
    <citation type="submission" date="2022-01" db="EMBL/GenBank/DDBJ databases">
        <title>Draft Genome Sequences of Seven Type Strains of the Genus Streptomyces.</title>
        <authorList>
            <person name="Aziz S."/>
            <person name="Coretto E."/>
            <person name="Chronakova A."/>
            <person name="Sproer C."/>
            <person name="Huber K."/>
            <person name="Nouioui I."/>
            <person name="Gross H."/>
        </authorList>
    </citation>
    <scope>NUCLEOTIDE SEQUENCE</scope>
    <source>
        <strain evidence="2">DSM 103493</strain>
    </source>
</reference>
<dbReference type="GO" id="GO:0003950">
    <property type="term" value="F:NAD+ poly-ADP-ribosyltransferase activity"/>
    <property type="evidence" value="ECO:0007669"/>
    <property type="project" value="InterPro"/>
</dbReference>